<comment type="function">
    <text evidence="6">Substrate-binding subunit of tRNA (adenine-N1-)-methyltransferase, which catalyzes the formation of N1-methyladenine at position 58 (m1A58) in initiator methionyl-tRNA.</text>
</comment>
<feature type="compositionally biased region" description="Basic and acidic residues" evidence="7">
    <location>
        <begin position="441"/>
        <end position="459"/>
    </location>
</feature>
<reference evidence="8" key="1">
    <citation type="submission" date="2014-02" db="EMBL/GenBank/DDBJ databases">
        <authorList>
            <person name="Genoscope - CEA"/>
        </authorList>
    </citation>
    <scope>NUCLEOTIDE SEQUENCE</scope>
    <source>
        <strain evidence="8">LS3</strain>
    </source>
</reference>
<comment type="similarity">
    <text evidence="2 6">Belongs to the TRM6/GCD10 family.</text>
</comment>
<evidence type="ECO:0000256" key="3">
    <source>
        <dbReference type="ARBA" id="ARBA00021704"/>
    </source>
</evidence>
<evidence type="ECO:0000256" key="4">
    <source>
        <dbReference type="ARBA" id="ARBA00022694"/>
    </source>
</evidence>
<dbReference type="PIRSF" id="PIRSF038170">
    <property type="entry name" value="tRNA_m1A_mtfrase"/>
    <property type="match status" value="1"/>
</dbReference>
<dbReference type="GO" id="GO:0031515">
    <property type="term" value="C:tRNA (m1A) methyltransferase complex"/>
    <property type="evidence" value="ECO:0007669"/>
    <property type="project" value="UniProtKB-UniRule"/>
</dbReference>
<evidence type="ECO:0000256" key="6">
    <source>
        <dbReference type="PIRNR" id="PIRNR038170"/>
    </source>
</evidence>
<dbReference type="GO" id="GO:0030488">
    <property type="term" value="P:tRNA methylation"/>
    <property type="evidence" value="ECO:0007669"/>
    <property type="project" value="InterPro"/>
</dbReference>
<name>A0A060T905_BLAAD</name>
<dbReference type="PANTHER" id="PTHR12945:SF0">
    <property type="entry name" value="TRNA (ADENINE(58)-N(1))-METHYLTRANSFERASE NON-CATALYTIC SUBUNIT TRM6"/>
    <property type="match status" value="1"/>
</dbReference>
<dbReference type="Pfam" id="PF04189">
    <property type="entry name" value="Gcd10p"/>
    <property type="match status" value="1"/>
</dbReference>
<dbReference type="InterPro" id="IPR017423">
    <property type="entry name" value="TRM6"/>
</dbReference>
<organism evidence="8">
    <name type="scientific">Blastobotrys adeninivorans</name>
    <name type="common">Yeast</name>
    <name type="synonym">Arxula adeninivorans</name>
    <dbReference type="NCBI Taxonomy" id="409370"/>
    <lineage>
        <taxon>Eukaryota</taxon>
        <taxon>Fungi</taxon>
        <taxon>Dikarya</taxon>
        <taxon>Ascomycota</taxon>
        <taxon>Saccharomycotina</taxon>
        <taxon>Dipodascomycetes</taxon>
        <taxon>Dipodascales</taxon>
        <taxon>Trichomonascaceae</taxon>
        <taxon>Blastobotrys</taxon>
    </lineage>
</organism>
<accession>A0A060T905</accession>
<dbReference type="PANTHER" id="PTHR12945">
    <property type="entry name" value="TRANSLATION INITIATION FACTOR EIF3-RELATED"/>
    <property type="match status" value="1"/>
</dbReference>
<dbReference type="AlphaFoldDB" id="A0A060T905"/>
<comment type="subunit">
    <text evidence="6">Heterotetramer.</text>
</comment>
<evidence type="ECO:0000256" key="7">
    <source>
        <dbReference type="SAM" id="MobiDB-lite"/>
    </source>
</evidence>
<protein>
    <recommendedName>
        <fullName evidence="3 6">tRNA (adenine(58)-N(1))-methyltransferase non-catalytic subunit TRM6</fullName>
    </recommendedName>
</protein>
<evidence type="ECO:0000256" key="2">
    <source>
        <dbReference type="ARBA" id="ARBA00008320"/>
    </source>
</evidence>
<keyword evidence="5 6" id="KW-0539">Nucleus</keyword>
<dbReference type="EMBL" id="HG937693">
    <property type="protein sequence ID" value="CDP35372.1"/>
    <property type="molecule type" value="Genomic_DNA"/>
</dbReference>
<dbReference type="PhylomeDB" id="A0A060T905"/>
<keyword evidence="4 6" id="KW-0819">tRNA processing</keyword>
<gene>
    <name evidence="8" type="ORF">GNLVRS02_ARAD1C33902g</name>
</gene>
<evidence type="ECO:0000256" key="1">
    <source>
        <dbReference type="ARBA" id="ARBA00004123"/>
    </source>
</evidence>
<dbReference type="Gene3D" id="3.10.330.20">
    <property type="match status" value="1"/>
</dbReference>
<evidence type="ECO:0000256" key="5">
    <source>
        <dbReference type="ARBA" id="ARBA00023242"/>
    </source>
</evidence>
<comment type="subcellular location">
    <subcellularLocation>
        <location evidence="1 6">Nucleus</location>
    </subcellularLocation>
</comment>
<feature type="region of interest" description="Disordered" evidence="7">
    <location>
        <begin position="430"/>
        <end position="459"/>
    </location>
</feature>
<proteinExistence type="inferred from homology"/>
<dbReference type="GO" id="GO:0005634">
    <property type="term" value="C:nucleus"/>
    <property type="evidence" value="ECO:0007669"/>
    <property type="project" value="UniProtKB-SubCell"/>
</dbReference>
<evidence type="ECO:0000313" key="8">
    <source>
        <dbReference type="EMBL" id="CDP35372.1"/>
    </source>
</evidence>
<sequence length="459" mass="52049">MEQMDTEREGPVSQGQKDNVQEVVDDQVTICEGKFVMLRLPSENFRVVKLTAGTNINLGKFGSFAVNDIIAKPFGFTYEIENEEGARKLSIVNNLYELDDSEEGITELEPNENNRDLFDHPDVQALKAEQIEELKKQGLSGQEIIERVKASHSSFTKKTAFSQEKYIKRKQQKFLQRFTPEPIGSSELIDIYLDKDPARIMDLSVESLGLVLSQANIQPGGKYLVLDDMAGVLVSALLERIGGEGLVVVAHEHEHPNLDAMKFMNFDSDMVKRMVKTINWLDFFHPEEADEFEYLSDEQLHELKPSQRGQYHRKKARHEDLILARDLIDNNKFDALVVATKLDLPELVPLMIPAIGGSRPIVVYSEFKEQLVDLTHVLHKDLRVLAPTIMETRVRKYQTLPGRMHPHMTSRGGGGYVLWGTRVFPSQVHAVGASTRKKRKVDNESKDKAQPKDEQTATN</sequence>
<reference evidence="8" key="2">
    <citation type="submission" date="2014-06" db="EMBL/GenBank/DDBJ databases">
        <title>The complete genome of Blastobotrys (Arxula) adeninivorans LS3 - a yeast of biotechnological interest.</title>
        <authorList>
            <person name="Kunze G."/>
            <person name="Gaillardin C."/>
            <person name="Czernicka M."/>
            <person name="Durrens P."/>
            <person name="Martin T."/>
            <person name="Boer E."/>
            <person name="Gabaldon T."/>
            <person name="Cruz J."/>
            <person name="Talla E."/>
            <person name="Marck C."/>
            <person name="Goffeau A."/>
            <person name="Barbe V."/>
            <person name="Baret P."/>
            <person name="Baronian K."/>
            <person name="Beier S."/>
            <person name="Bleykasten C."/>
            <person name="Bode R."/>
            <person name="Casaregola S."/>
            <person name="Despons L."/>
            <person name="Fairhead C."/>
            <person name="Giersberg M."/>
            <person name="Gierski P."/>
            <person name="Hahnel U."/>
            <person name="Hartmann A."/>
            <person name="Jankowska D."/>
            <person name="Jubin C."/>
            <person name="Jung P."/>
            <person name="Lafontaine I."/>
            <person name="Leh-Louis V."/>
            <person name="Lemaire M."/>
            <person name="Marcet-Houben M."/>
            <person name="Mascher M."/>
            <person name="Morel G."/>
            <person name="Richard G.-F."/>
            <person name="Riechen J."/>
            <person name="Sacerdot C."/>
            <person name="Sarkar A."/>
            <person name="Savel G."/>
            <person name="Schacherer J."/>
            <person name="Sherman D."/>
            <person name="Straub M.-L."/>
            <person name="Stein N."/>
            <person name="Thierry A."/>
            <person name="Trautwein-Schult A."/>
            <person name="Westhof E."/>
            <person name="Worch S."/>
            <person name="Dujon B."/>
            <person name="Souciet J.-L."/>
            <person name="Wincker P."/>
            <person name="Scholz U."/>
            <person name="Neuveglise N."/>
        </authorList>
    </citation>
    <scope>NUCLEOTIDE SEQUENCE</scope>
    <source>
        <strain evidence="8">LS3</strain>
    </source>
</reference>